<protein>
    <submittedName>
        <fullName evidence="1">Uncharacterized protein</fullName>
    </submittedName>
</protein>
<organism evidence="1 2">
    <name type="scientific">Candidatus Lloydbacteria bacterium RIFCSPLOWO2_12_FULL_51_9</name>
    <dbReference type="NCBI Taxonomy" id="1798669"/>
    <lineage>
        <taxon>Bacteria</taxon>
        <taxon>Candidatus Lloydiibacteriota</taxon>
    </lineage>
</organism>
<evidence type="ECO:0000313" key="2">
    <source>
        <dbReference type="Proteomes" id="UP000178472"/>
    </source>
</evidence>
<dbReference type="Proteomes" id="UP000178472">
    <property type="component" value="Unassembled WGS sequence"/>
</dbReference>
<reference evidence="1 2" key="1">
    <citation type="journal article" date="2016" name="Nat. Commun.">
        <title>Thousands of microbial genomes shed light on interconnected biogeochemical processes in an aquifer system.</title>
        <authorList>
            <person name="Anantharaman K."/>
            <person name="Brown C.T."/>
            <person name="Hug L.A."/>
            <person name="Sharon I."/>
            <person name="Castelle C.J."/>
            <person name="Probst A.J."/>
            <person name="Thomas B.C."/>
            <person name="Singh A."/>
            <person name="Wilkins M.J."/>
            <person name="Karaoz U."/>
            <person name="Brodie E.L."/>
            <person name="Williams K.H."/>
            <person name="Hubbard S.S."/>
            <person name="Banfield J.F."/>
        </authorList>
    </citation>
    <scope>NUCLEOTIDE SEQUENCE [LARGE SCALE GENOMIC DNA]</scope>
</reference>
<gene>
    <name evidence="1" type="ORF">A3G11_01175</name>
</gene>
<sequence length="93" mass="11154">MGREGLTQTKFSKDAKFEEVPFQTEDAIREKYFQLARQENPSSEFEVDLVLDENTDKLRRIRELSGEEEYRNVLNNLMEADRVYFVFVRKIEK</sequence>
<dbReference type="AlphaFoldDB" id="A0A1G2DRM4"/>
<evidence type="ECO:0000313" key="1">
    <source>
        <dbReference type="EMBL" id="OGZ16289.1"/>
    </source>
</evidence>
<dbReference type="EMBL" id="MHLT01000038">
    <property type="protein sequence ID" value="OGZ16289.1"/>
    <property type="molecule type" value="Genomic_DNA"/>
</dbReference>
<name>A0A1G2DRM4_9BACT</name>
<proteinExistence type="predicted"/>
<comment type="caution">
    <text evidence="1">The sequence shown here is derived from an EMBL/GenBank/DDBJ whole genome shotgun (WGS) entry which is preliminary data.</text>
</comment>
<accession>A0A1G2DRM4</accession>